<evidence type="ECO:0000256" key="2">
    <source>
        <dbReference type="ARBA" id="ARBA00022691"/>
    </source>
</evidence>
<dbReference type="InterPro" id="IPR056684">
    <property type="entry name" value="DUF7782"/>
</dbReference>
<feature type="domain" description="DUF7782" evidence="4">
    <location>
        <begin position="377"/>
        <end position="487"/>
    </location>
</feature>
<dbReference type="PANTHER" id="PTHR18895">
    <property type="entry name" value="HEMK METHYLTRANSFERASE"/>
    <property type="match status" value="1"/>
</dbReference>
<dbReference type="Gene3D" id="3.40.50.150">
    <property type="entry name" value="Vaccinia Virus protein VP39"/>
    <property type="match status" value="1"/>
</dbReference>
<keyword evidence="6" id="KW-1185">Reference proteome</keyword>
<dbReference type="RefSeq" id="WP_200350797.1">
    <property type="nucleotide sequence ID" value="NZ_BAABHZ010000007.1"/>
</dbReference>
<keyword evidence="1 5" id="KW-0808">Transferase</keyword>
<evidence type="ECO:0000313" key="5">
    <source>
        <dbReference type="EMBL" id="MBK1815836.1"/>
    </source>
</evidence>
<organism evidence="5 6">
    <name type="scientific">Luteolibacter yonseiensis</name>
    <dbReference type="NCBI Taxonomy" id="1144680"/>
    <lineage>
        <taxon>Bacteria</taxon>
        <taxon>Pseudomonadati</taxon>
        <taxon>Verrucomicrobiota</taxon>
        <taxon>Verrucomicrobiia</taxon>
        <taxon>Verrucomicrobiales</taxon>
        <taxon>Verrucomicrobiaceae</taxon>
        <taxon>Luteolibacter</taxon>
    </lineage>
</organism>
<evidence type="ECO:0000259" key="3">
    <source>
        <dbReference type="Pfam" id="PF05175"/>
    </source>
</evidence>
<evidence type="ECO:0000259" key="4">
    <source>
        <dbReference type="Pfam" id="PF25004"/>
    </source>
</evidence>
<dbReference type="CDD" id="cd02440">
    <property type="entry name" value="AdoMet_MTases"/>
    <property type="match status" value="1"/>
</dbReference>
<dbReference type="InterPro" id="IPR007848">
    <property type="entry name" value="Small_mtfrase_dom"/>
</dbReference>
<dbReference type="PANTHER" id="PTHR18895:SF74">
    <property type="entry name" value="MTRF1L RELEASE FACTOR GLUTAMINE METHYLTRANSFERASE"/>
    <property type="match status" value="1"/>
</dbReference>
<dbReference type="Pfam" id="PF05175">
    <property type="entry name" value="MTS"/>
    <property type="match status" value="1"/>
</dbReference>
<proteinExistence type="predicted"/>
<dbReference type="InterPro" id="IPR029063">
    <property type="entry name" value="SAM-dependent_MTases_sf"/>
</dbReference>
<gene>
    <name evidence="5" type="ORF">JIN84_09420</name>
</gene>
<dbReference type="SUPFAM" id="SSF53335">
    <property type="entry name" value="S-adenosyl-L-methionine-dependent methyltransferases"/>
    <property type="match status" value="1"/>
</dbReference>
<dbReference type="EMBL" id="JAENIK010000010">
    <property type="protein sequence ID" value="MBK1815836.1"/>
    <property type="molecule type" value="Genomic_DNA"/>
</dbReference>
<dbReference type="GO" id="GO:0008168">
    <property type="term" value="F:methyltransferase activity"/>
    <property type="evidence" value="ECO:0007669"/>
    <property type="project" value="UniProtKB-KW"/>
</dbReference>
<comment type="caution">
    <text evidence="5">The sequence shown here is derived from an EMBL/GenBank/DDBJ whole genome shotgun (WGS) entry which is preliminary data.</text>
</comment>
<reference evidence="5" key="1">
    <citation type="submission" date="2021-01" db="EMBL/GenBank/DDBJ databases">
        <title>Modified the classification status of verrucomicrobia.</title>
        <authorList>
            <person name="Feng X."/>
        </authorList>
    </citation>
    <scope>NUCLEOTIDE SEQUENCE</scope>
    <source>
        <strain evidence="5">JCM 18052</strain>
    </source>
</reference>
<evidence type="ECO:0000256" key="1">
    <source>
        <dbReference type="ARBA" id="ARBA00022603"/>
    </source>
</evidence>
<keyword evidence="2" id="KW-0949">S-adenosyl-L-methionine</keyword>
<evidence type="ECO:0000313" key="6">
    <source>
        <dbReference type="Proteomes" id="UP000600139"/>
    </source>
</evidence>
<sequence length="488" mass="52850">MFSEKALASWDPAPFLATLKRAGYTARTAEEIGIKSLPDPFARTAVVSRTFPGSPLSIAYRLFDAGEPVTGREALLLFGEQLHGLVTLGLIEPLGNDLVRSVAHLEADEGGWFASDHAAALLSNRTDYTMGIGLSTRMLAALAPGRAGCPALDLCTGAGWGAIRLAASGCRVTAADINPRALGFARMNVRLAGGGSVEFLEGDLFAPVEGRRFDVITANPPFVISPETTFTFRDSGLGGDSFCEHLARRMPDHLNPGGIGVMLLNWYDNGDDASSTRPLEWLEGSGCGTWLLRSLTQNPADYATRWLRDSGRGRTPSAETLDRWVSYLTEIGARRIHYGFLVIHRGQGPPWTRAESRGIEKIEPTAGAEVRRVVEGEAWLALHQPDDARLLDGLYTVVDGIRAETDMILDKGWGARTIRLISPGQLSYDGQIDEFLLRLLALCREGRAPASMVAELRAHPHFANNPELAPQIAGLVRELIRHGLLAPA</sequence>
<keyword evidence="1 5" id="KW-0489">Methyltransferase</keyword>
<dbReference type="GO" id="GO:0032259">
    <property type="term" value="P:methylation"/>
    <property type="evidence" value="ECO:0007669"/>
    <property type="project" value="UniProtKB-KW"/>
</dbReference>
<dbReference type="Proteomes" id="UP000600139">
    <property type="component" value="Unassembled WGS sequence"/>
</dbReference>
<dbReference type="Pfam" id="PF25004">
    <property type="entry name" value="DUF7782"/>
    <property type="match status" value="1"/>
</dbReference>
<feature type="domain" description="Methyltransferase small" evidence="3">
    <location>
        <begin position="136"/>
        <end position="229"/>
    </location>
</feature>
<protein>
    <submittedName>
        <fullName evidence="5">Methyltransferase</fullName>
    </submittedName>
</protein>
<dbReference type="InterPro" id="IPR050320">
    <property type="entry name" value="N5-glutamine_MTase"/>
</dbReference>
<dbReference type="AlphaFoldDB" id="A0A934R3X8"/>
<name>A0A934R3X8_9BACT</name>
<accession>A0A934R3X8</accession>